<name>A0AAV8VGQ3_9CUCU</name>
<proteinExistence type="predicted"/>
<dbReference type="EMBL" id="JANEYG010000101">
    <property type="protein sequence ID" value="KAJ8913147.1"/>
    <property type="molecule type" value="Genomic_DNA"/>
</dbReference>
<sequence>MPCLQYFYPLNNSHHNVRIVVTIIQGIKDSYSTVKLHKEIPEFDMTITQRGFCLHFAVVQLCKPYRSTIALLSWITVKGAEVTEVGLQEETIEKTQQVQADAQIPPHTESINVVDAVVSITEPMPKPSTSKRSAEPLGSKPKKMNAMKELNKKCLKHVFVWPISTSKVNQGVALNLKILLNVHCLQARRTKICTYLVLDKPLKEEVLSLNGSNQMNLLQGKAVGVKFSYKPVM</sequence>
<organism evidence="1 2">
    <name type="scientific">Exocentrus adspersus</name>
    <dbReference type="NCBI Taxonomy" id="1586481"/>
    <lineage>
        <taxon>Eukaryota</taxon>
        <taxon>Metazoa</taxon>
        <taxon>Ecdysozoa</taxon>
        <taxon>Arthropoda</taxon>
        <taxon>Hexapoda</taxon>
        <taxon>Insecta</taxon>
        <taxon>Pterygota</taxon>
        <taxon>Neoptera</taxon>
        <taxon>Endopterygota</taxon>
        <taxon>Coleoptera</taxon>
        <taxon>Polyphaga</taxon>
        <taxon>Cucujiformia</taxon>
        <taxon>Chrysomeloidea</taxon>
        <taxon>Cerambycidae</taxon>
        <taxon>Lamiinae</taxon>
        <taxon>Acanthocinini</taxon>
        <taxon>Exocentrus</taxon>
    </lineage>
</organism>
<keyword evidence="2" id="KW-1185">Reference proteome</keyword>
<evidence type="ECO:0000313" key="1">
    <source>
        <dbReference type="EMBL" id="KAJ8913147.1"/>
    </source>
</evidence>
<dbReference type="Proteomes" id="UP001159042">
    <property type="component" value="Unassembled WGS sequence"/>
</dbReference>
<dbReference type="AlphaFoldDB" id="A0AAV8VGQ3"/>
<protein>
    <submittedName>
        <fullName evidence="1">Uncharacterized protein</fullName>
    </submittedName>
</protein>
<gene>
    <name evidence="1" type="ORF">NQ315_006065</name>
</gene>
<accession>A0AAV8VGQ3</accession>
<evidence type="ECO:0000313" key="2">
    <source>
        <dbReference type="Proteomes" id="UP001159042"/>
    </source>
</evidence>
<reference evidence="1 2" key="1">
    <citation type="journal article" date="2023" name="Insect Mol. Biol.">
        <title>Genome sequencing provides insights into the evolution of gene families encoding plant cell wall-degrading enzymes in longhorned beetles.</title>
        <authorList>
            <person name="Shin N.R."/>
            <person name="Okamura Y."/>
            <person name="Kirsch R."/>
            <person name="Pauchet Y."/>
        </authorList>
    </citation>
    <scope>NUCLEOTIDE SEQUENCE [LARGE SCALE GENOMIC DNA]</scope>
    <source>
        <strain evidence="1">EAD_L_NR</strain>
    </source>
</reference>
<comment type="caution">
    <text evidence="1">The sequence shown here is derived from an EMBL/GenBank/DDBJ whole genome shotgun (WGS) entry which is preliminary data.</text>
</comment>